<reference evidence="1" key="1">
    <citation type="submission" date="2020-03" db="EMBL/GenBank/DDBJ databases">
        <title>The deep terrestrial virosphere.</title>
        <authorList>
            <person name="Holmfeldt K."/>
            <person name="Nilsson E."/>
            <person name="Simone D."/>
            <person name="Lopez-Fernandez M."/>
            <person name="Wu X."/>
            <person name="de Brujin I."/>
            <person name="Lundin D."/>
            <person name="Andersson A."/>
            <person name="Bertilsson S."/>
            <person name="Dopson M."/>
        </authorList>
    </citation>
    <scope>NUCLEOTIDE SEQUENCE</scope>
    <source>
        <strain evidence="1">TM448A04213</strain>
    </source>
</reference>
<protein>
    <submittedName>
        <fullName evidence="1">Uncharacterized protein</fullName>
    </submittedName>
</protein>
<dbReference type="AlphaFoldDB" id="A0A6H2A164"/>
<accession>A0A6H2A164</accession>
<gene>
    <name evidence="1" type="ORF">TM448A04213_0003</name>
</gene>
<dbReference type="EMBL" id="MT144464">
    <property type="protein sequence ID" value="QJA53936.1"/>
    <property type="molecule type" value="Genomic_DNA"/>
</dbReference>
<name>A0A6H2A164_9ZZZZ</name>
<organism evidence="1">
    <name type="scientific">viral metagenome</name>
    <dbReference type="NCBI Taxonomy" id="1070528"/>
    <lineage>
        <taxon>unclassified sequences</taxon>
        <taxon>metagenomes</taxon>
        <taxon>organismal metagenomes</taxon>
    </lineage>
</organism>
<evidence type="ECO:0000313" key="1">
    <source>
        <dbReference type="EMBL" id="QJA53936.1"/>
    </source>
</evidence>
<sequence>MENIEQFHEWMNTMLRDAREKLELKDDTLAYLLMEYSMDCHIKAIAMRELRIKDNAEQ</sequence>
<proteinExistence type="predicted"/>